<proteinExistence type="predicted"/>
<dbReference type="CDD" id="cd04677">
    <property type="entry name" value="NUDIX_Hydrolase"/>
    <property type="match status" value="1"/>
</dbReference>
<accession>N9Y5X2</accession>
<reference evidence="4 5" key="1">
    <citation type="submission" date="2013-01" db="EMBL/GenBank/DDBJ databases">
        <title>The Genome Sequence of Clostridium colicanis 209318.</title>
        <authorList>
            <consortium name="The Broad Institute Genome Sequencing Platform"/>
            <person name="Earl A."/>
            <person name="Ward D."/>
            <person name="Feldgarden M."/>
            <person name="Gevers D."/>
            <person name="Courvalin P."/>
            <person name="Lambert T."/>
            <person name="Walker B."/>
            <person name="Young S.K."/>
            <person name="Zeng Q."/>
            <person name="Gargeya S."/>
            <person name="Fitzgerald M."/>
            <person name="Haas B."/>
            <person name="Abouelleil A."/>
            <person name="Alvarado L."/>
            <person name="Arachchi H.M."/>
            <person name="Berlin A.M."/>
            <person name="Chapman S.B."/>
            <person name="Dewar J."/>
            <person name="Goldberg J."/>
            <person name="Griggs A."/>
            <person name="Gujja S."/>
            <person name="Hansen M."/>
            <person name="Howarth C."/>
            <person name="Imamovic A."/>
            <person name="Larimer J."/>
            <person name="McCowan C."/>
            <person name="Murphy C."/>
            <person name="Neiman D."/>
            <person name="Pearson M."/>
            <person name="Priest M."/>
            <person name="Roberts A."/>
            <person name="Saif S."/>
            <person name="Shea T."/>
            <person name="Sisk P."/>
            <person name="Sykes S."/>
            <person name="Wortman J."/>
            <person name="Nusbaum C."/>
            <person name="Birren B."/>
        </authorList>
    </citation>
    <scope>NUCLEOTIDE SEQUENCE [LARGE SCALE GENOMIC DNA]</scope>
    <source>
        <strain evidence="4 5">209318</strain>
    </source>
</reference>
<dbReference type="PANTHER" id="PTHR43046">
    <property type="entry name" value="GDP-MANNOSE MANNOSYL HYDROLASE"/>
    <property type="match status" value="1"/>
</dbReference>
<keyword evidence="5" id="KW-1185">Reference proteome</keyword>
<evidence type="ECO:0000313" key="4">
    <source>
        <dbReference type="EMBL" id="ENZ03594.1"/>
    </source>
</evidence>
<dbReference type="SUPFAM" id="SSF55811">
    <property type="entry name" value="Nudix"/>
    <property type="match status" value="1"/>
</dbReference>
<dbReference type="EMBL" id="AGYT01000007">
    <property type="protein sequence ID" value="ENZ03594.1"/>
    <property type="molecule type" value="Genomic_DNA"/>
</dbReference>
<dbReference type="AlphaFoldDB" id="N9Y5X2"/>
<dbReference type="InterPro" id="IPR000086">
    <property type="entry name" value="NUDIX_hydrolase_dom"/>
</dbReference>
<dbReference type="PRINTS" id="PR00502">
    <property type="entry name" value="NUDIXFAMILY"/>
</dbReference>
<sequence>MNYVEYIRGYVKDNPIILNGVSVLIFNEKNKILLQRRTYPKKNWGLPGGLMEMGESMEETGAREVFEETGLEVKELKLMNVYSGKELYMHLPNNHKFYLVNAVYYTKKYKGTLQVDNIEGSELKFFSLNELPEYMVVSHKRFIKDYMELENR</sequence>
<dbReference type="InterPro" id="IPR020476">
    <property type="entry name" value="Nudix_hydrolase"/>
</dbReference>
<dbReference type="GO" id="GO:0016787">
    <property type="term" value="F:hydrolase activity"/>
    <property type="evidence" value="ECO:0007669"/>
    <property type="project" value="UniProtKB-KW"/>
</dbReference>
<feature type="domain" description="Nudix hydrolase" evidence="3">
    <location>
        <begin position="16"/>
        <end position="149"/>
    </location>
</feature>
<name>N9Y5X2_9CLOT</name>
<protein>
    <recommendedName>
        <fullName evidence="3">Nudix hydrolase domain-containing protein</fullName>
    </recommendedName>
</protein>
<dbReference type="RefSeq" id="WP_002597283.1">
    <property type="nucleotide sequence ID" value="NZ_KB850956.1"/>
</dbReference>
<gene>
    <name evidence="4" type="ORF">HMPREF1092_00781</name>
</gene>
<dbReference type="Proteomes" id="UP000013097">
    <property type="component" value="Unassembled WGS sequence"/>
</dbReference>
<keyword evidence="2" id="KW-0378">Hydrolase</keyword>
<dbReference type="PATRIC" id="fig|999411.4.peg.758"/>
<evidence type="ECO:0000313" key="5">
    <source>
        <dbReference type="Proteomes" id="UP000013097"/>
    </source>
</evidence>
<organism evidence="4 5">
    <name type="scientific">Clostridium thermobutyricum</name>
    <dbReference type="NCBI Taxonomy" id="29372"/>
    <lineage>
        <taxon>Bacteria</taxon>
        <taxon>Bacillati</taxon>
        <taxon>Bacillota</taxon>
        <taxon>Clostridia</taxon>
        <taxon>Eubacteriales</taxon>
        <taxon>Clostridiaceae</taxon>
        <taxon>Clostridium</taxon>
    </lineage>
</organism>
<dbReference type="Pfam" id="PF00293">
    <property type="entry name" value="NUDIX"/>
    <property type="match status" value="1"/>
</dbReference>
<dbReference type="InterPro" id="IPR015797">
    <property type="entry name" value="NUDIX_hydrolase-like_dom_sf"/>
</dbReference>
<evidence type="ECO:0000256" key="1">
    <source>
        <dbReference type="ARBA" id="ARBA00001946"/>
    </source>
</evidence>
<comment type="caution">
    <text evidence="4">The sequence shown here is derived from an EMBL/GenBank/DDBJ whole genome shotgun (WGS) entry which is preliminary data.</text>
</comment>
<dbReference type="PANTHER" id="PTHR43046:SF2">
    <property type="entry name" value="8-OXO-DGTP DIPHOSPHATASE-RELATED"/>
    <property type="match status" value="1"/>
</dbReference>
<comment type="cofactor">
    <cofactor evidence="1">
        <name>Mg(2+)</name>
        <dbReference type="ChEBI" id="CHEBI:18420"/>
    </cofactor>
</comment>
<dbReference type="PROSITE" id="PS51462">
    <property type="entry name" value="NUDIX"/>
    <property type="match status" value="1"/>
</dbReference>
<dbReference type="Gene3D" id="3.90.79.10">
    <property type="entry name" value="Nucleoside Triphosphate Pyrophosphohydrolase"/>
    <property type="match status" value="1"/>
</dbReference>
<evidence type="ECO:0000256" key="2">
    <source>
        <dbReference type="ARBA" id="ARBA00022801"/>
    </source>
</evidence>
<evidence type="ECO:0000259" key="3">
    <source>
        <dbReference type="PROSITE" id="PS51462"/>
    </source>
</evidence>
<dbReference type="HOGENOM" id="CLU_037162_7_0_9"/>
<dbReference type="eggNOG" id="COG1051">
    <property type="taxonomic scope" value="Bacteria"/>
</dbReference>